<accession>A0ACC2ETM5</accession>
<sequence>MFSIDGEGKRIKRGMSVHKLHLLRAVFVRERLGAAFHLSGMYLKPDEWIKKDVNVLQSSSSCLLLGSAHDRLLIGWGKSTDGRANAILIVCLLYFPLGLRSISEMPQEERSKLFSAISGAGAGAIAAIFVCPLDVVKTRLQVQRLPRSTYGGLKGGIIVGSLGKILKEEGVRGLYRGLSPTMLALLPTWAVYFTTYEQVRRFFYSRGGHGENGHEVVHHHRLSSGENLIAATVAGAATNLVTNPLWVVKTRMQTQRLRTDLVPYNGTFSALFRIAREEGFRGLYSGLVPALVGVSHVAVQFPVYEALKEYLADRSDTTPEKLSTGHVALASSVAKIVASTLTYPHEVIRSRLQEQGHLAHVQVRYTGVIDCITKTWVEEGVKGFYRGCATNLFRTTPAAVITFTSFELIMRNLQSFFPAKHLHDPSRHI</sequence>
<protein>
    <submittedName>
        <fullName evidence="1">Uncharacterized protein</fullName>
    </submittedName>
</protein>
<proteinExistence type="predicted"/>
<evidence type="ECO:0000313" key="1">
    <source>
        <dbReference type="EMBL" id="KAJ7569792.1"/>
    </source>
</evidence>
<reference evidence="2" key="1">
    <citation type="journal article" date="2024" name="Proc. Natl. Acad. Sci. U.S.A.">
        <title>Extraordinary preservation of gene collinearity over three hundred million years revealed in homosporous lycophytes.</title>
        <authorList>
            <person name="Li C."/>
            <person name="Wickell D."/>
            <person name="Kuo L.Y."/>
            <person name="Chen X."/>
            <person name="Nie B."/>
            <person name="Liao X."/>
            <person name="Peng D."/>
            <person name="Ji J."/>
            <person name="Jenkins J."/>
            <person name="Williams M."/>
            <person name="Shu S."/>
            <person name="Plott C."/>
            <person name="Barry K."/>
            <person name="Rajasekar S."/>
            <person name="Grimwood J."/>
            <person name="Han X."/>
            <person name="Sun S."/>
            <person name="Hou Z."/>
            <person name="He W."/>
            <person name="Dai G."/>
            <person name="Sun C."/>
            <person name="Schmutz J."/>
            <person name="Leebens-Mack J.H."/>
            <person name="Li F.W."/>
            <person name="Wang L."/>
        </authorList>
    </citation>
    <scope>NUCLEOTIDE SEQUENCE [LARGE SCALE GENOMIC DNA]</scope>
    <source>
        <strain evidence="2">cv. PW_Plant_1</strain>
    </source>
</reference>
<dbReference type="EMBL" id="CM055092">
    <property type="protein sequence ID" value="KAJ7569792.1"/>
    <property type="molecule type" value="Genomic_DNA"/>
</dbReference>
<comment type="caution">
    <text evidence="1">The sequence shown here is derived from an EMBL/GenBank/DDBJ whole genome shotgun (WGS) entry which is preliminary data.</text>
</comment>
<gene>
    <name evidence="1" type="ORF">O6H91_01G094100</name>
</gene>
<keyword evidence="2" id="KW-1185">Reference proteome</keyword>
<name>A0ACC2ETM5_DIPCM</name>
<evidence type="ECO:0000313" key="2">
    <source>
        <dbReference type="Proteomes" id="UP001162992"/>
    </source>
</evidence>
<dbReference type="Proteomes" id="UP001162992">
    <property type="component" value="Chromosome 1"/>
</dbReference>
<organism evidence="1 2">
    <name type="scientific">Diphasiastrum complanatum</name>
    <name type="common">Issler's clubmoss</name>
    <name type="synonym">Lycopodium complanatum</name>
    <dbReference type="NCBI Taxonomy" id="34168"/>
    <lineage>
        <taxon>Eukaryota</taxon>
        <taxon>Viridiplantae</taxon>
        <taxon>Streptophyta</taxon>
        <taxon>Embryophyta</taxon>
        <taxon>Tracheophyta</taxon>
        <taxon>Lycopodiopsida</taxon>
        <taxon>Lycopodiales</taxon>
        <taxon>Lycopodiaceae</taxon>
        <taxon>Lycopodioideae</taxon>
        <taxon>Diphasiastrum</taxon>
    </lineage>
</organism>